<evidence type="ECO:0000256" key="3">
    <source>
        <dbReference type="ARBA" id="ARBA00047942"/>
    </source>
</evidence>
<protein>
    <recommendedName>
        <fullName evidence="4">Methyltransferase</fullName>
        <ecNumber evidence="4">2.1.1.-</ecNumber>
    </recommendedName>
</protein>
<dbReference type="EC" id="2.1.1.-" evidence="4"/>
<reference evidence="6 7" key="1">
    <citation type="submission" date="2022-04" db="EMBL/GenBank/DDBJ databases">
        <authorList>
            <person name="Huq M.A."/>
        </authorList>
    </citation>
    <scope>NUCLEOTIDE SEQUENCE [LARGE SCALE GENOMIC DNA]</scope>
    <source>
        <strain evidence="6 7">MAH-33</strain>
    </source>
</reference>
<organism evidence="6 7">
    <name type="scientific">Sphingobium agri</name>
    <dbReference type="NCBI Taxonomy" id="2933566"/>
    <lineage>
        <taxon>Bacteria</taxon>
        <taxon>Pseudomonadati</taxon>
        <taxon>Pseudomonadota</taxon>
        <taxon>Alphaproteobacteria</taxon>
        <taxon>Sphingomonadales</taxon>
        <taxon>Sphingomonadaceae</taxon>
        <taxon>Sphingobium</taxon>
    </lineage>
</organism>
<dbReference type="InterPro" id="IPR029063">
    <property type="entry name" value="SAM-dependent_MTases_sf"/>
</dbReference>
<proteinExistence type="inferred from homology"/>
<dbReference type="PRINTS" id="PR00508">
    <property type="entry name" value="S21N4MTFRASE"/>
</dbReference>
<comment type="similarity">
    <text evidence="4">Belongs to the N(4)/N(6)-methyltransferase family.</text>
</comment>
<keyword evidence="1" id="KW-0489">Methyltransferase</keyword>
<keyword evidence="7" id="KW-1185">Reference proteome</keyword>
<keyword evidence="2" id="KW-0808">Transferase</keyword>
<dbReference type="Pfam" id="PF01555">
    <property type="entry name" value="N6_N4_Mtase"/>
    <property type="match status" value="1"/>
</dbReference>
<evidence type="ECO:0000313" key="6">
    <source>
        <dbReference type="EMBL" id="MCK0531757.1"/>
    </source>
</evidence>
<sequence>MILREVTIGDARLILGDSYTVLPTLGFVPQICTDPPYLIRTAGGGKFRAQRGHTDRIAEEGLDQGFDHSIINPLLCGSAVVFCHNDQVPELTTYLRGSFDRFALCMWIKTNPMPMANKHYQADSEIYIHAWNRGYHPAGTLADKKRHVMSQVGRGGQFDHPTVKPDAVMDKIIRNIAADEICDPFMGTGSTGVAALKAGKRFVGIEKNEAHFETACRRIRAAADALKVAA</sequence>
<evidence type="ECO:0000313" key="7">
    <source>
        <dbReference type="Proteomes" id="UP001203512"/>
    </source>
</evidence>
<dbReference type="EMBL" id="JALKHS010000006">
    <property type="protein sequence ID" value="MCK0531757.1"/>
    <property type="molecule type" value="Genomic_DNA"/>
</dbReference>
<evidence type="ECO:0000259" key="5">
    <source>
        <dbReference type="Pfam" id="PF01555"/>
    </source>
</evidence>
<accession>A0ABT0DXA4</accession>
<evidence type="ECO:0000256" key="1">
    <source>
        <dbReference type="ARBA" id="ARBA00022603"/>
    </source>
</evidence>
<dbReference type="InterPro" id="IPR001091">
    <property type="entry name" value="RM_Methyltransferase"/>
</dbReference>
<dbReference type="InterPro" id="IPR002941">
    <property type="entry name" value="DNA_methylase_N4/N6"/>
</dbReference>
<name>A0ABT0DXA4_9SPHN</name>
<evidence type="ECO:0000256" key="2">
    <source>
        <dbReference type="ARBA" id="ARBA00022679"/>
    </source>
</evidence>
<dbReference type="Proteomes" id="UP001203512">
    <property type="component" value="Unassembled WGS sequence"/>
</dbReference>
<dbReference type="SUPFAM" id="SSF53335">
    <property type="entry name" value="S-adenosyl-L-methionine-dependent methyltransferases"/>
    <property type="match status" value="1"/>
</dbReference>
<evidence type="ECO:0000256" key="4">
    <source>
        <dbReference type="RuleBase" id="RU362026"/>
    </source>
</evidence>
<gene>
    <name evidence="6" type="ORF">MU848_09220</name>
</gene>
<dbReference type="Gene3D" id="3.40.50.150">
    <property type="entry name" value="Vaccinia Virus protein VP39"/>
    <property type="match status" value="1"/>
</dbReference>
<comment type="catalytic activity">
    <reaction evidence="3">
        <text>a 2'-deoxyadenosine in DNA + S-adenosyl-L-methionine = an N(6)-methyl-2'-deoxyadenosine in DNA + S-adenosyl-L-homocysteine + H(+)</text>
        <dbReference type="Rhea" id="RHEA:15197"/>
        <dbReference type="Rhea" id="RHEA-COMP:12418"/>
        <dbReference type="Rhea" id="RHEA-COMP:12419"/>
        <dbReference type="ChEBI" id="CHEBI:15378"/>
        <dbReference type="ChEBI" id="CHEBI:57856"/>
        <dbReference type="ChEBI" id="CHEBI:59789"/>
        <dbReference type="ChEBI" id="CHEBI:90615"/>
        <dbReference type="ChEBI" id="CHEBI:90616"/>
        <dbReference type="EC" id="2.1.1.72"/>
    </reaction>
</comment>
<feature type="domain" description="DNA methylase N-4/N-6" evidence="5">
    <location>
        <begin position="112"/>
        <end position="215"/>
    </location>
</feature>
<comment type="caution">
    <text evidence="6">The sequence shown here is derived from an EMBL/GenBank/DDBJ whole genome shotgun (WGS) entry which is preliminary data.</text>
</comment>
<dbReference type="RefSeq" id="WP_247231314.1">
    <property type="nucleotide sequence ID" value="NZ_JALKHS010000006.1"/>
</dbReference>